<reference evidence="2 3" key="1">
    <citation type="submission" date="2016-10" db="EMBL/GenBank/DDBJ databases">
        <authorList>
            <person name="de Groot N.N."/>
        </authorList>
    </citation>
    <scope>NUCLEOTIDE SEQUENCE [LARGE SCALE GENOMIC DNA]</scope>
    <source>
        <strain evidence="2 3">DSM 14045</strain>
    </source>
</reference>
<dbReference type="InterPro" id="IPR001173">
    <property type="entry name" value="Glyco_trans_2-like"/>
</dbReference>
<evidence type="ECO:0000259" key="1">
    <source>
        <dbReference type="Pfam" id="PF00535"/>
    </source>
</evidence>
<evidence type="ECO:0000313" key="3">
    <source>
        <dbReference type="Proteomes" id="UP000183918"/>
    </source>
</evidence>
<dbReference type="EMBL" id="FNPG01000015">
    <property type="protein sequence ID" value="SDY36863.1"/>
    <property type="molecule type" value="Genomic_DNA"/>
</dbReference>
<dbReference type="RefSeq" id="WP_074717427.1">
    <property type="nucleotide sequence ID" value="NZ_FNPG01000015.1"/>
</dbReference>
<proteinExistence type="predicted"/>
<dbReference type="Pfam" id="PF00535">
    <property type="entry name" value="Glycos_transf_2"/>
    <property type="match status" value="1"/>
</dbReference>
<keyword evidence="2" id="KW-0808">Transferase</keyword>
<keyword evidence="3" id="KW-1185">Reference proteome</keyword>
<evidence type="ECO:0000313" key="2">
    <source>
        <dbReference type="EMBL" id="SDY36863.1"/>
    </source>
</evidence>
<dbReference type="SUPFAM" id="SSF53448">
    <property type="entry name" value="Nucleotide-diphospho-sugar transferases"/>
    <property type="match status" value="1"/>
</dbReference>
<dbReference type="PANTHER" id="PTHR22916">
    <property type="entry name" value="GLYCOSYLTRANSFERASE"/>
    <property type="match status" value="1"/>
</dbReference>
<dbReference type="Proteomes" id="UP000183918">
    <property type="component" value="Unassembled WGS sequence"/>
</dbReference>
<organism evidence="2 3">
    <name type="scientific">Lachnobacterium bovis DSM 14045</name>
    <dbReference type="NCBI Taxonomy" id="1122142"/>
    <lineage>
        <taxon>Bacteria</taxon>
        <taxon>Bacillati</taxon>
        <taxon>Bacillota</taxon>
        <taxon>Clostridia</taxon>
        <taxon>Lachnospirales</taxon>
        <taxon>Lachnospiraceae</taxon>
        <taxon>Lachnobacterium</taxon>
    </lineage>
</organism>
<feature type="domain" description="Glycosyltransferase 2-like" evidence="1">
    <location>
        <begin position="348"/>
        <end position="472"/>
    </location>
</feature>
<accession>A0A1H3JA46</accession>
<dbReference type="OrthoDB" id="199095at2"/>
<dbReference type="GO" id="GO:0016758">
    <property type="term" value="F:hexosyltransferase activity"/>
    <property type="evidence" value="ECO:0007669"/>
    <property type="project" value="UniProtKB-ARBA"/>
</dbReference>
<dbReference type="Gene3D" id="3.90.550.10">
    <property type="entry name" value="Spore Coat Polysaccharide Biosynthesis Protein SpsA, Chain A"/>
    <property type="match status" value="1"/>
</dbReference>
<dbReference type="PANTHER" id="PTHR22916:SF3">
    <property type="entry name" value="UDP-GLCNAC:BETAGAL BETA-1,3-N-ACETYLGLUCOSAMINYLTRANSFERASE-LIKE PROTEIN 1"/>
    <property type="match status" value="1"/>
</dbReference>
<dbReference type="AlphaFoldDB" id="A0A1H3JA46"/>
<dbReference type="InterPro" id="IPR029044">
    <property type="entry name" value="Nucleotide-diphossugar_trans"/>
</dbReference>
<sequence length="623" mass="73118">MEWKEYKEIIKEKIIKDEFISSEMLEIFNKDVLCQTDESEIIEDIRSMKNIEKKLESDSTLEKILVNKLRLLFKQLLVYLTGLSGDYYDFLQEIKEVDDYKELVYLFLQARSMQIENTNIVSKESDAIFSDIDTKIYNLCRERKNANTSHLRYELRENNAVVIIISKMEDEIDLENLEEVCKYTYEICGKNIIVINTNDYVTENNNQPLLLPFFKGKDILEGREEFSFGSTKVQYISVQNLAEEALQMDMLIDYIREIKPYYIINFGGINYFARMVNSVVPTLTLTTNKQEECTSFNMVVTSKEDINKGIKEYKFKADSYDYDFIEDIKKHIVKVDKSNWSGNEILVSVFTLSYNHEPFLQEMLNGALMQKTSFPFEIVINDDCSTDLSAKIIKAYQDEYPEIVHPLYQKQNLCSLGVDFTDKILYPNTKGKYIALCEGDDYWIDENKLEIQVKYMEDNPDVAGTFHDAYMKMKDGKFIEHSDRKLEEADYDTSYCISKSQTRIDTATIVYNKEKVLPIPYFSKYAKTGDYLLCITISLRGKFHYFPRIMGVYRMSDNNWSSTILNNPKKYKEFSMGEIRWLFDLNEYTDGKYYNEIAKVIAVRGRDLARVIEYEEALDMIKC</sequence>
<gene>
    <name evidence="2" type="ORF">SAMN02910414_01395</name>
</gene>
<name>A0A1H3JA46_9FIRM</name>
<protein>
    <submittedName>
        <fullName evidence="2">Glycosyltransferase involved in cell wall bisynthesis</fullName>
    </submittedName>
</protein>
<dbReference type="STRING" id="1122142.SAMN02910414_01395"/>